<comment type="caution">
    <text evidence="1">The sequence shown here is derived from an EMBL/GenBank/DDBJ whole genome shotgun (WGS) entry which is preliminary data.</text>
</comment>
<reference evidence="1" key="2">
    <citation type="submission" date="2020-11" db="EMBL/GenBank/DDBJ databases">
        <authorList>
            <person name="McCartney M.A."/>
            <person name="Auch B."/>
            <person name="Kono T."/>
            <person name="Mallez S."/>
            <person name="Becker A."/>
            <person name="Gohl D.M."/>
            <person name="Silverstein K.A.T."/>
            <person name="Koren S."/>
            <person name="Bechman K.B."/>
            <person name="Herman A."/>
            <person name="Abrahante J.E."/>
            <person name="Garbe J."/>
        </authorList>
    </citation>
    <scope>NUCLEOTIDE SEQUENCE</scope>
    <source>
        <strain evidence="1">Duluth1</strain>
        <tissue evidence="1">Whole animal</tissue>
    </source>
</reference>
<keyword evidence="2" id="KW-1185">Reference proteome</keyword>
<gene>
    <name evidence="1" type="ORF">DPMN_132794</name>
</gene>
<evidence type="ECO:0000313" key="2">
    <source>
        <dbReference type="Proteomes" id="UP000828390"/>
    </source>
</evidence>
<dbReference type="EMBL" id="JAIWYP010000006">
    <property type="protein sequence ID" value="KAH3804507.1"/>
    <property type="molecule type" value="Genomic_DNA"/>
</dbReference>
<sequence length="134" mass="15757">MSKMYIVTFIDKNNYADRRALWKTYTTIPNHQVVPRELRVNTSDWLIDDVQHVSVAARKILLRKVDMEMRKAGLIRDHPRTIKRIMLSDKVENYKILDKTVTERALLDKEAVMQRRAASRAETASPKIDEDDKF</sequence>
<proteinExistence type="predicted"/>
<dbReference type="Proteomes" id="UP000828390">
    <property type="component" value="Unassembled WGS sequence"/>
</dbReference>
<protein>
    <submittedName>
        <fullName evidence="1">Uncharacterized protein</fullName>
    </submittedName>
</protein>
<evidence type="ECO:0000313" key="1">
    <source>
        <dbReference type="EMBL" id="KAH3804507.1"/>
    </source>
</evidence>
<accession>A0A9D4FU16</accession>
<dbReference type="AlphaFoldDB" id="A0A9D4FU16"/>
<organism evidence="1 2">
    <name type="scientific">Dreissena polymorpha</name>
    <name type="common">Zebra mussel</name>
    <name type="synonym">Mytilus polymorpha</name>
    <dbReference type="NCBI Taxonomy" id="45954"/>
    <lineage>
        <taxon>Eukaryota</taxon>
        <taxon>Metazoa</taxon>
        <taxon>Spiralia</taxon>
        <taxon>Lophotrochozoa</taxon>
        <taxon>Mollusca</taxon>
        <taxon>Bivalvia</taxon>
        <taxon>Autobranchia</taxon>
        <taxon>Heteroconchia</taxon>
        <taxon>Euheterodonta</taxon>
        <taxon>Imparidentia</taxon>
        <taxon>Neoheterodontei</taxon>
        <taxon>Myida</taxon>
        <taxon>Dreissenoidea</taxon>
        <taxon>Dreissenidae</taxon>
        <taxon>Dreissena</taxon>
    </lineage>
</organism>
<name>A0A9D4FU16_DREPO</name>
<reference evidence="1" key="1">
    <citation type="journal article" date="2019" name="bioRxiv">
        <title>The Genome of the Zebra Mussel, Dreissena polymorpha: A Resource for Invasive Species Research.</title>
        <authorList>
            <person name="McCartney M.A."/>
            <person name="Auch B."/>
            <person name="Kono T."/>
            <person name="Mallez S."/>
            <person name="Zhang Y."/>
            <person name="Obille A."/>
            <person name="Becker A."/>
            <person name="Abrahante J.E."/>
            <person name="Garbe J."/>
            <person name="Badalamenti J.P."/>
            <person name="Herman A."/>
            <person name="Mangelson H."/>
            <person name="Liachko I."/>
            <person name="Sullivan S."/>
            <person name="Sone E.D."/>
            <person name="Koren S."/>
            <person name="Silverstein K.A.T."/>
            <person name="Beckman K.B."/>
            <person name="Gohl D.M."/>
        </authorList>
    </citation>
    <scope>NUCLEOTIDE SEQUENCE</scope>
    <source>
        <strain evidence="1">Duluth1</strain>
        <tissue evidence="1">Whole animal</tissue>
    </source>
</reference>